<evidence type="ECO:0000313" key="3">
    <source>
        <dbReference type="Proteomes" id="UP001472677"/>
    </source>
</evidence>
<dbReference type="Proteomes" id="UP001472677">
    <property type="component" value="Unassembled WGS sequence"/>
</dbReference>
<sequence>MTHQRTMSYDAINTSYNSISLDHIFGDVDPLSEWLQEKENPLLDNVGMFPMNTSDDEINVVDQYQQQNLSDSSSIATPTQSGGDGLDGGGLSPIYDDDIESGDGGEIISSRQHGEEYEIVSASGHFRHSSEFSGNISATPSVSIDRSEPRARSKGNGKTPNCILLKVLLLI</sequence>
<evidence type="ECO:0000256" key="1">
    <source>
        <dbReference type="SAM" id="MobiDB-lite"/>
    </source>
</evidence>
<feature type="compositionally biased region" description="Polar residues" evidence="1">
    <location>
        <begin position="131"/>
        <end position="144"/>
    </location>
</feature>
<reference evidence="2 3" key="1">
    <citation type="journal article" date="2024" name="G3 (Bethesda)">
        <title>Genome assembly of Hibiscus sabdariffa L. provides insights into metabolisms of medicinal natural products.</title>
        <authorList>
            <person name="Kim T."/>
        </authorList>
    </citation>
    <scope>NUCLEOTIDE SEQUENCE [LARGE SCALE GENOMIC DNA]</scope>
    <source>
        <strain evidence="2">TK-2024</strain>
        <tissue evidence="2">Old leaves</tissue>
    </source>
</reference>
<gene>
    <name evidence="2" type="ORF">V6N12_065124</name>
</gene>
<comment type="caution">
    <text evidence="2">The sequence shown here is derived from an EMBL/GenBank/DDBJ whole genome shotgun (WGS) entry which is preliminary data.</text>
</comment>
<keyword evidence="3" id="KW-1185">Reference proteome</keyword>
<organism evidence="2 3">
    <name type="scientific">Hibiscus sabdariffa</name>
    <name type="common">roselle</name>
    <dbReference type="NCBI Taxonomy" id="183260"/>
    <lineage>
        <taxon>Eukaryota</taxon>
        <taxon>Viridiplantae</taxon>
        <taxon>Streptophyta</taxon>
        <taxon>Embryophyta</taxon>
        <taxon>Tracheophyta</taxon>
        <taxon>Spermatophyta</taxon>
        <taxon>Magnoliopsida</taxon>
        <taxon>eudicotyledons</taxon>
        <taxon>Gunneridae</taxon>
        <taxon>Pentapetalae</taxon>
        <taxon>rosids</taxon>
        <taxon>malvids</taxon>
        <taxon>Malvales</taxon>
        <taxon>Malvaceae</taxon>
        <taxon>Malvoideae</taxon>
        <taxon>Hibiscus</taxon>
    </lineage>
</organism>
<proteinExistence type="predicted"/>
<evidence type="ECO:0000313" key="2">
    <source>
        <dbReference type="EMBL" id="KAK8596641.1"/>
    </source>
</evidence>
<feature type="compositionally biased region" description="Polar residues" evidence="1">
    <location>
        <begin position="67"/>
        <end position="80"/>
    </location>
</feature>
<feature type="region of interest" description="Disordered" evidence="1">
    <location>
        <begin position="67"/>
        <end position="107"/>
    </location>
</feature>
<feature type="compositionally biased region" description="Gly residues" evidence="1">
    <location>
        <begin position="82"/>
        <end position="91"/>
    </location>
</feature>
<feature type="region of interest" description="Disordered" evidence="1">
    <location>
        <begin position="130"/>
        <end position="156"/>
    </location>
</feature>
<protein>
    <submittedName>
        <fullName evidence="2">Uncharacterized protein</fullName>
    </submittedName>
</protein>
<dbReference type="EMBL" id="JBBPBM010000002">
    <property type="protein sequence ID" value="KAK8596641.1"/>
    <property type="molecule type" value="Genomic_DNA"/>
</dbReference>
<accession>A0ABR2G7S2</accession>
<name>A0ABR2G7S2_9ROSI</name>